<dbReference type="Proteomes" id="UP000324611">
    <property type="component" value="Unassembled WGS sequence"/>
</dbReference>
<name>A0A5B2VJJ1_9BACT</name>
<feature type="compositionally biased region" description="Polar residues" evidence="1">
    <location>
        <begin position="12"/>
        <end position="26"/>
    </location>
</feature>
<feature type="region of interest" description="Disordered" evidence="1">
    <location>
        <begin position="1"/>
        <end position="50"/>
    </location>
</feature>
<feature type="compositionally biased region" description="Low complexity" evidence="1">
    <location>
        <begin position="89"/>
        <end position="101"/>
    </location>
</feature>
<organism evidence="2 3">
    <name type="scientific">Chitinophaga agrisoli</name>
    <dbReference type="NCBI Taxonomy" id="2607653"/>
    <lineage>
        <taxon>Bacteria</taxon>
        <taxon>Pseudomonadati</taxon>
        <taxon>Bacteroidota</taxon>
        <taxon>Chitinophagia</taxon>
        <taxon>Chitinophagales</taxon>
        <taxon>Chitinophagaceae</taxon>
        <taxon>Chitinophaga</taxon>
    </lineage>
</organism>
<dbReference type="EMBL" id="VUOC01000004">
    <property type="protein sequence ID" value="KAA2239054.1"/>
    <property type="molecule type" value="Genomic_DNA"/>
</dbReference>
<proteinExistence type="predicted"/>
<keyword evidence="3" id="KW-1185">Reference proteome</keyword>
<reference evidence="2 3" key="1">
    <citation type="submission" date="2019-09" db="EMBL/GenBank/DDBJ databases">
        <title>Chitinophaga ginsengihumi sp. nov., isolated from soil of ginseng rhizosphere.</title>
        <authorList>
            <person name="Lee J."/>
        </authorList>
    </citation>
    <scope>NUCLEOTIDE SEQUENCE [LARGE SCALE GENOMIC DNA]</scope>
    <source>
        <strain evidence="2 3">BN140078</strain>
    </source>
</reference>
<evidence type="ECO:0000313" key="2">
    <source>
        <dbReference type="EMBL" id="KAA2239054.1"/>
    </source>
</evidence>
<gene>
    <name evidence="2" type="ORF">F0L74_22855</name>
</gene>
<protein>
    <submittedName>
        <fullName evidence="2">Uncharacterized protein</fullName>
    </submittedName>
</protein>
<accession>A0A5B2VJJ1</accession>
<comment type="caution">
    <text evidence="2">The sequence shown here is derived from an EMBL/GenBank/DDBJ whole genome shotgun (WGS) entry which is preliminary data.</text>
</comment>
<evidence type="ECO:0000313" key="3">
    <source>
        <dbReference type="Proteomes" id="UP000324611"/>
    </source>
</evidence>
<sequence>MAHDPKNAVPIPTTSRAVAHNQQSSGIARATVAPVPQLKTTSQEGEAPVQQVTAPRADIGIFTPPQEPGPAMQAIPPFQLKIEREDPPAGQSAAGQSLGGQPLAEQAAGAQPAGSLLPHADIIAASFNMPSARSAGPGAAEMGGLAYGGAAVNYIPTAAGTALPYDGWPVAQRKQARVPSNAPVQRQVIQLQWDIDEELGKLDAEKIKAVGKINANQYEEAWADYQAARLIMADIAGRHRDGADKIYNGHMIKATASMRAIIDGYNASLKGKMDTMLAYYKDMYITYDAEYTALYDQIAAKLQAKADGEVAPLKEELDRKAAAQKNAYALHSGIYNTINKFKTKVAGDTDISYNYGKKKADTGEIGNTKLAPVSFEALDGYLTKNKGLATKYTNQGGEIKKTTDAPDDDTQRNSTVVLLMAGSKARKEAVTALFTDDVPKQISIFTQLNKHHRSDDITDAVALITAAGTDNLAHTLGLIDAVGAKGDIKAIKAFYDGAKTVTGTPGPMAMAAFLVAITYTAIKDITDFVKEAGKYGNLDAIKPVYAAAKTNNKVESVTELLKAGGIPGTYATDAVKIGLAFATTKGKSKAADYTKLLSVTGWDKAKLLALVMECAENDGNVTAERWAVVAQKEPLLQDKPEEVRATARLNSFANEDWYKDHKPAKLSSTKKAKKKYTQLLYALMGKEDLTGLGNISFDNIQGDFLSMLVFFHKHIASFNAQGGRGFDREGRGGGLYARSSTDHALNEQYTSLLGSNGVDVSSLLQPINPALLALQDKGATSKNRRAPTTRTFGGGATSYTTGDISVASAGLPSHNLRVLEDQQGIIGSIGGAPNKKAAKEKLFDAPEHDVAPDLSRTVGEKAATTDSLLEKQKTALAGKITTHADYGNFHDGFLEDRGQLVTRISNVINSISGGAQTLEAIGSEGHPSLILKVPKSGGGKFIYDGVTTTYNRTKPLIPGMVTDFNLASDQEVKITERGSFGFQRPTLADTGDSVRLWPGYTPVEALRNGLKVLVEKLSSKDKRPSARALTNIGQIDALTTDNTKPVAYVEALKTAMRHAFIALEKKIAGGAPAEKKRVSEWLRTRILIKLQQSGILLDKATGLYKVGSKDTQQEKNKHFLITTDMTDKLQEYTMLYTAATLEATTNPNKDHDRAGKFKNDDDVYEKKVVSKLGATDYRMFYLDSGEQALIVAGLLANRFTQGKDHAETNVPASPYISRNPYFEIGVFNGDSRSNLRQVDSGAKIVHGDLSPVITQDASEPKPRAEIDAGISRTWQDVDGNVEHDDVIPILDITNSSIDAVNNLGDMPKNFIIVESLTKHEQLGADKFIMGRLIAVSNTKGTTAGALKKTNFLDLAQNVVGPVANKAYNPLLAQIRANMDKALYSDDLA</sequence>
<feature type="region of interest" description="Disordered" evidence="1">
    <location>
        <begin position="85"/>
        <end position="112"/>
    </location>
</feature>
<dbReference type="RefSeq" id="WP_149840233.1">
    <property type="nucleotide sequence ID" value="NZ_VUOC01000004.1"/>
</dbReference>
<evidence type="ECO:0000256" key="1">
    <source>
        <dbReference type="SAM" id="MobiDB-lite"/>
    </source>
</evidence>
<reference evidence="2 3" key="2">
    <citation type="submission" date="2019-09" db="EMBL/GenBank/DDBJ databases">
        <authorList>
            <person name="Jin C."/>
        </authorList>
    </citation>
    <scope>NUCLEOTIDE SEQUENCE [LARGE SCALE GENOMIC DNA]</scope>
    <source>
        <strain evidence="2 3">BN140078</strain>
    </source>
</reference>